<reference evidence="2 3" key="1">
    <citation type="submission" date="2016-10" db="EMBL/GenBank/DDBJ databases">
        <title>Proteomics and genomics reveal pathogen-plant mechanisms compatible with a hemibiotrophic lifestyle of Diplodia corticola.</title>
        <authorList>
            <person name="Fernandes I."/>
            <person name="De Jonge R."/>
            <person name="Van De Peer Y."/>
            <person name="Devreese B."/>
            <person name="Alves A."/>
            <person name="Esteves A.C."/>
        </authorList>
    </citation>
    <scope>NUCLEOTIDE SEQUENCE [LARGE SCALE GENOMIC DNA]</scope>
    <source>
        <strain evidence="2 3">CBS 112549</strain>
    </source>
</reference>
<evidence type="ECO:0000259" key="1">
    <source>
        <dbReference type="Pfam" id="PF06985"/>
    </source>
</evidence>
<evidence type="ECO:0000313" key="3">
    <source>
        <dbReference type="Proteomes" id="UP000183809"/>
    </source>
</evidence>
<dbReference type="PANTHER" id="PTHR24148:SF64">
    <property type="entry name" value="HETEROKARYON INCOMPATIBILITY DOMAIN-CONTAINING PROTEIN"/>
    <property type="match status" value="1"/>
</dbReference>
<gene>
    <name evidence="2" type="ORF">BKCO1_2100076</name>
</gene>
<dbReference type="AlphaFoldDB" id="A0A1J9RQ25"/>
<keyword evidence="3" id="KW-1185">Reference proteome</keyword>
<proteinExistence type="predicted"/>
<comment type="caution">
    <text evidence="2">The sequence shown here is derived from an EMBL/GenBank/DDBJ whole genome shotgun (WGS) entry which is preliminary data.</text>
</comment>
<dbReference type="InterPro" id="IPR010730">
    <property type="entry name" value="HET"/>
</dbReference>
<dbReference type="InterPro" id="IPR052895">
    <property type="entry name" value="HetReg/Transcr_Mod"/>
</dbReference>
<dbReference type="OrthoDB" id="3557394at2759"/>
<dbReference type="PANTHER" id="PTHR24148">
    <property type="entry name" value="ANKYRIN REPEAT DOMAIN-CONTAINING PROTEIN 39 HOMOLOG-RELATED"/>
    <property type="match status" value="1"/>
</dbReference>
<protein>
    <submittedName>
        <fullName evidence="2">Heterokaryon incompatibility protein or allele</fullName>
    </submittedName>
</protein>
<dbReference type="RefSeq" id="XP_020130927.1">
    <property type="nucleotide sequence ID" value="XM_020272734.1"/>
</dbReference>
<sequence>MSSPFSYPPLDQLLRQIRLIRLHPASPEDPIECSIYVASLNNNPEYEALSYAWGEAGGGVEIQLNGKPFTISICLSSALRHIRNEAETRVLWVDALCINQQDYGEKEHQVKIMGMVYRKCKIGLLWIGEESERSDAWCPARSQRHCDYCIKAPGADGVCSYDTHQHHQTHRETSRRLSFSSAPHGQTKCKHLNCRWHGRRPSISAAQQLMKSLEKHHLHEIPALKHALQPREKLEFEIMEPLVALGALMSRSWWTRMWTVQEAALPPISTLCYGKLTLPLVEMARSAEELFYHSQNCCSEFFAQLVQRLDKLSCGEATVNALFNFQKHVHTLDLTRRWIEQRGTGINLMDCLYNFHDRKSKHPRDKIFACLGLHPSNFGLDADYKADEQKLYQSVSLHLLRLYPDRSLSILWRETEPAEPADPDHPSWVKEFDKETTAMNRRARSVHYNASKDGSIRLRHYDKGILSFVGTKADAISDVTEHLHFVSTYSGCQFSTFRKWAKFLKLHERQSVAWLGDFTKTLSGDVHRLRPDYSGLDEKKLESFVKSLLKKRPRYDLVETSLAQELNTSAAGRKLFKTQNGRIGLGPEWMQPGDEIWVLSGGSVPFILRPLTTDILENHEAAQDGAEQYHIVVGDCYVQGIMFGEAVSNESHSERVFLT</sequence>
<dbReference type="GeneID" id="31012994"/>
<evidence type="ECO:0000313" key="2">
    <source>
        <dbReference type="EMBL" id="OJD34667.1"/>
    </source>
</evidence>
<dbReference type="Proteomes" id="UP000183809">
    <property type="component" value="Unassembled WGS sequence"/>
</dbReference>
<dbReference type="Pfam" id="PF26639">
    <property type="entry name" value="Het-6_barrel"/>
    <property type="match status" value="1"/>
</dbReference>
<dbReference type="STRING" id="236234.A0A1J9RQ25"/>
<accession>A0A1J9RQ25</accession>
<dbReference type="EMBL" id="MNUE01000021">
    <property type="protein sequence ID" value="OJD34667.1"/>
    <property type="molecule type" value="Genomic_DNA"/>
</dbReference>
<feature type="domain" description="Heterokaryon incompatibility" evidence="1">
    <location>
        <begin position="46"/>
        <end position="262"/>
    </location>
</feature>
<dbReference type="Pfam" id="PF06985">
    <property type="entry name" value="HET"/>
    <property type="match status" value="1"/>
</dbReference>
<name>A0A1J9RQ25_9PEZI</name>
<organism evidence="2 3">
    <name type="scientific">Diplodia corticola</name>
    <dbReference type="NCBI Taxonomy" id="236234"/>
    <lineage>
        <taxon>Eukaryota</taxon>
        <taxon>Fungi</taxon>
        <taxon>Dikarya</taxon>
        <taxon>Ascomycota</taxon>
        <taxon>Pezizomycotina</taxon>
        <taxon>Dothideomycetes</taxon>
        <taxon>Dothideomycetes incertae sedis</taxon>
        <taxon>Botryosphaeriales</taxon>
        <taxon>Botryosphaeriaceae</taxon>
        <taxon>Diplodia</taxon>
    </lineage>
</organism>